<dbReference type="AlphaFoldDB" id="A0A2R8BML1"/>
<dbReference type="EMBL" id="OMOQ01000004">
    <property type="protein sequence ID" value="SPH24681.1"/>
    <property type="molecule type" value="Genomic_DNA"/>
</dbReference>
<dbReference type="RefSeq" id="WP_181366517.1">
    <property type="nucleotide sequence ID" value="NZ_OMOQ01000004.1"/>
</dbReference>
<gene>
    <name evidence="1" type="ORF">DEA8626_03717</name>
</gene>
<evidence type="ECO:0000313" key="1">
    <source>
        <dbReference type="EMBL" id="SPH24681.1"/>
    </source>
</evidence>
<proteinExistence type="predicted"/>
<sequence length="56" mass="6434">MTDYTAAHSIESSLSQKLARLVRRRPLPTEQKEKLARRALSDLSEHIRRDIGLFDG</sequence>
<accession>A0A2R8BML1</accession>
<name>A0A2R8BML1_9RHOB</name>
<protein>
    <submittedName>
        <fullName evidence="1">Uncharacterized protein</fullName>
    </submittedName>
</protein>
<evidence type="ECO:0000313" key="2">
    <source>
        <dbReference type="Proteomes" id="UP000244924"/>
    </source>
</evidence>
<keyword evidence="2" id="KW-1185">Reference proteome</keyword>
<reference evidence="1 2" key="1">
    <citation type="submission" date="2018-03" db="EMBL/GenBank/DDBJ databases">
        <authorList>
            <person name="Keele B.F."/>
        </authorList>
    </citation>
    <scope>NUCLEOTIDE SEQUENCE [LARGE SCALE GENOMIC DNA]</scope>
    <source>
        <strain evidence="1 2">CECT 8626</strain>
    </source>
</reference>
<organism evidence="1 2">
    <name type="scientific">Albidovulum aquaemixtae</name>
    <dbReference type="NCBI Taxonomy" id="1542388"/>
    <lineage>
        <taxon>Bacteria</taxon>
        <taxon>Pseudomonadati</taxon>
        <taxon>Pseudomonadota</taxon>
        <taxon>Alphaproteobacteria</taxon>
        <taxon>Rhodobacterales</taxon>
        <taxon>Paracoccaceae</taxon>
        <taxon>Albidovulum</taxon>
    </lineage>
</organism>
<dbReference type="Proteomes" id="UP000244924">
    <property type="component" value="Unassembled WGS sequence"/>
</dbReference>